<dbReference type="SUPFAM" id="SSF56601">
    <property type="entry name" value="beta-lactamase/transpeptidase-like"/>
    <property type="match status" value="1"/>
</dbReference>
<dbReference type="Pfam" id="PF00144">
    <property type="entry name" value="Beta-lactamase"/>
    <property type="match status" value="1"/>
</dbReference>
<dbReference type="GO" id="GO:0016020">
    <property type="term" value="C:membrane"/>
    <property type="evidence" value="ECO:0007669"/>
    <property type="project" value="UniProtKB-SubCell"/>
</dbReference>
<evidence type="ECO:0000256" key="1">
    <source>
        <dbReference type="ARBA" id="ARBA00004370"/>
    </source>
</evidence>
<keyword evidence="6" id="KW-1185">Reference proteome</keyword>
<dbReference type="RefSeq" id="WP_136577711.1">
    <property type="nucleotide sequence ID" value="NZ_STFF01000003.1"/>
</dbReference>
<feature type="signal peptide" evidence="3">
    <location>
        <begin position="1"/>
        <end position="20"/>
    </location>
</feature>
<protein>
    <submittedName>
        <fullName evidence="5">Beta-lactamase family protein</fullName>
    </submittedName>
</protein>
<dbReference type="PANTHER" id="PTHR46825:SF11">
    <property type="entry name" value="PENICILLIN-BINDING PROTEIN 4"/>
    <property type="match status" value="1"/>
</dbReference>
<name>A0A4S8HXQ4_9BACT</name>
<evidence type="ECO:0000313" key="5">
    <source>
        <dbReference type="EMBL" id="THU39579.1"/>
    </source>
</evidence>
<feature type="domain" description="Beta-lactamase-related" evidence="4">
    <location>
        <begin position="42"/>
        <end position="331"/>
    </location>
</feature>
<dbReference type="AlphaFoldDB" id="A0A4S8HXQ4"/>
<dbReference type="Gene3D" id="3.40.710.10">
    <property type="entry name" value="DD-peptidase/beta-lactamase superfamily"/>
    <property type="match status" value="1"/>
</dbReference>
<feature type="chain" id="PRO_5020515768" evidence="3">
    <location>
        <begin position="21"/>
        <end position="437"/>
    </location>
</feature>
<gene>
    <name evidence="5" type="ORF">FAM09_13845</name>
</gene>
<comment type="subcellular location">
    <subcellularLocation>
        <location evidence="1">Membrane</location>
    </subcellularLocation>
</comment>
<dbReference type="InterPro" id="IPR012338">
    <property type="entry name" value="Beta-lactam/transpept-like"/>
</dbReference>
<dbReference type="Proteomes" id="UP000306918">
    <property type="component" value="Unassembled WGS sequence"/>
</dbReference>
<dbReference type="PANTHER" id="PTHR46825">
    <property type="entry name" value="D-ALANYL-D-ALANINE-CARBOXYPEPTIDASE/ENDOPEPTIDASE AMPH"/>
    <property type="match status" value="1"/>
</dbReference>
<sequence length="437" mass="49611">MKKTMLIACLVLHSWCSVFAQKMTQSLDSLIMASYEAAEFTGSVLVSKGGKIIIKKNYGENDDHTIFNIASITKSFTAALIMKLQEAGKLSVQDKLAKYYPDFPQANTITIHHLLTHTSGVFNYTDDPAFWKMDQTKEQTLTQMIACFKDKPLNFESGSRFQYSNSGYTLLGYIIEQVTGTTYSKALEQYIFKPLGMHYSSYGPPADTSHLAIGYMMYYRNFKNPAPAVHPSISYATGAIYSTTEDLYKWHRALQKGKFLSKRSLAAIFTKDKGPYGYGWFIDSMYGKQRILHDGKIPGYKNILIRFPQDDICIIALSNANSSSGDMIGNIMSILYHQPLARSFGNLPVINMPDSMKKEFTGIYKFRKEDSTQVLVRLQESHLYLQIPGKEEQRLQPVKRNVFRAGNARIEFMRNDKGAIWQMLVFIRGEIMGVVKI</sequence>
<reference evidence="5 6" key="1">
    <citation type="submission" date="2019-04" db="EMBL/GenBank/DDBJ databases">
        <title>Niastella caeni sp. nov., isolated from activated sludge.</title>
        <authorList>
            <person name="Sheng M."/>
        </authorList>
    </citation>
    <scope>NUCLEOTIDE SEQUENCE [LARGE SCALE GENOMIC DNA]</scope>
    <source>
        <strain evidence="5 6">HX-2-15</strain>
    </source>
</reference>
<dbReference type="OrthoDB" id="9793489at2"/>
<proteinExistence type="predicted"/>
<evidence type="ECO:0000259" key="4">
    <source>
        <dbReference type="Pfam" id="PF00144"/>
    </source>
</evidence>
<dbReference type="InterPro" id="IPR050491">
    <property type="entry name" value="AmpC-like"/>
</dbReference>
<keyword evidence="2" id="KW-0472">Membrane</keyword>
<comment type="caution">
    <text evidence="5">The sequence shown here is derived from an EMBL/GenBank/DDBJ whole genome shotgun (WGS) entry which is preliminary data.</text>
</comment>
<accession>A0A4S8HXQ4</accession>
<dbReference type="EMBL" id="STFF01000003">
    <property type="protein sequence ID" value="THU39579.1"/>
    <property type="molecule type" value="Genomic_DNA"/>
</dbReference>
<keyword evidence="3" id="KW-0732">Signal</keyword>
<evidence type="ECO:0000256" key="3">
    <source>
        <dbReference type="SAM" id="SignalP"/>
    </source>
</evidence>
<evidence type="ECO:0000313" key="6">
    <source>
        <dbReference type="Proteomes" id="UP000306918"/>
    </source>
</evidence>
<organism evidence="5 6">
    <name type="scientific">Niastella caeni</name>
    <dbReference type="NCBI Taxonomy" id="2569763"/>
    <lineage>
        <taxon>Bacteria</taxon>
        <taxon>Pseudomonadati</taxon>
        <taxon>Bacteroidota</taxon>
        <taxon>Chitinophagia</taxon>
        <taxon>Chitinophagales</taxon>
        <taxon>Chitinophagaceae</taxon>
        <taxon>Niastella</taxon>
    </lineage>
</organism>
<evidence type="ECO:0000256" key="2">
    <source>
        <dbReference type="ARBA" id="ARBA00023136"/>
    </source>
</evidence>
<dbReference type="InterPro" id="IPR001466">
    <property type="entry name" value="Beta-lactam-related"/>
</dbReference>